<dbReference type="InterPro" id="IPR016024">
    <property type="entry name" value="ARM-type_fold"/>
</dbReference>
<name>A0A0N1HRG9_9EURO</name>
<dbReference type="InterPro" id="IPR002420">
    <property type="entry name" value="PI3K-type_C2_dom"/>
</dbReference>
<dbReference type="PROSITE" id="PS00916">
    <property type="entry name" value="PI3_4_KINASE_2"/>
    <property type="match status" value="1"/>
</dbReference>
<comment type="similarity">
    <text evidence="1">Belongs to the PI3/PI4-kinase family. Type III PI4K subfamily.</text>
</comment>
<dbReference type="STRING" id="1664694.A0A0N1HRG9"/>
<evidence type="ECO:0000313" key="13">
    <source>
        <dbReference type="Proteomes" id="UP000038010"/>
    </source>
</evidence>
<evidence type="ECO:0000256" key="7">
    <source>
        <dbReference type="PIRNR" id="PIRNR000587"/>
    </source>
</evidence>
<dbReference type="GeneID" id="28732902"/>
<organism evidence="12 13">
    <name type="scientific">Cyphellophora attinorum</name>
    <dbReference type="NCBI Taxonomy" id="1664694"/>
    <lineage>
        <taxon>Eukaryota</taxon>
        <taxon>Fungi</taxon>
        <taxon>Dikarya</taxon>
        <taxon>Ascomycota</taxon>
        <taxon>Pezizomycotina</taxon>
        <taxon>Eurotiomycetes</taxon>
        <taxon>Chaetothyriomycetidae</taxon>
        <taxon>Chaetothyriales</taxon>
        <taxon>Cyphellophoraceae</taxon>
        <taxon>Cyphellophora</taxon>
    </lineage>
</organism>
<dbReference type="GO" id="GO:0034271">
    <property type="term" value="C:phosphatidylinositol 3-kinase complex, class III, type I"/>
    <property type="evidence" value="ECO:0007669"/>
    <property type="project" value="TreeGrafter"/>
</dbReference>
<dbReference type="Gene3D" id="3.30.1010.10">
    <property type="entry name" value="Phosphatidylinositol 3-kinase Catalytic Subunit, Chain A, domain 4"/>
    <property type="match status" value="1"/>
</dbReference>
<keyword evidence="5 7" id="KW-0067">ATP-binding</keyword>
<dbReference type="InterPro" id="IPR001263">
    <property type="entry name" value="PI3K_accessory_dom"/>
</dbReference>
<dbReference type="OrthoDB" id="67688at2759"/>
<evidence type="ECO:0000256" key="2">
    <source>
        <dbReference type="ARBA" id="ARBA00022679"/>
    </source>
</evidence>
<dbReference type="GO" id="GO:0006897">
    <property type="term" value="P:endocytosis"/>
    <property type="evidence" value="ECO:0007669"/>
    <property type="project" value="TreeGrafter"/>
</dbReference>
<dbReference type="InterPro" id="IPR008290">
    <property type="entry name" value="PI3K_Vps34"/>
</dbReference>
<keyword evidence="2 7" id="KW-0808">Transferase</keyword>
<evidence type="ECO:0000256" key="6">
    <source>
        <dbReference type="ARBA" id="ARBA00023985"/>
    </source>
</evidence>
<dbReference type="SMART" id="SM00142">
    <property type="entry name" value="PI3K_C2"/>
    <property type="match status" value="1"/>
</dbReference>
<comment type="catalytic activity">
    <reaction evidence="6">
        <text>a 1,2-diacyl-sn-glycero-3-phospho-(1D-myo-inositol) + ATP = a 1,2-diacyl-sn-glycero-3-phospho-(1D-myo-inositol-3-phosphate) + ADP + H(+)</text>
        <dbReference type="Rhea" id="RHEA:12709"/>
        <dbReference type="ChEBI" id="CHEBI:15378"/>
        <dbReference type="ChEBI" id="CHEBI:30616"/>
        <dbReference type="ChEBI" id="CHEBI:57880"/>
        <dbReference type="ChEBI" id="CHEBI:58088"/>
        <dbReference type="ChEBI" id="CHEBI:456216"/>
        <dbReference type="EC" id="2.7.1.137"/>
    </reaction>
    <physiologicalReaction direction="left-to-right" evidence="6">
        <dbReference type="Rhea" id="RHEA:12710"/>
    </physiologicalReaction>
</comment>
<dbReference type="Pfam" id="PF00613">
    <property type="entry name" value="PI3Ka"/>
    <property type="match status" value="1"/>
</dbReference>
<dbReference type="InterPro" id="IPR011009">
    <property type="entry name" value="Kinase-like_dom_sf"/>
</dbReference>
<dbReference type="SUPFAM" id="SSF48371">
    <property type="entry name" value="ARM repeat"/>
    <property type="match status" value="1"/>
</dbReference>
<dbReference type="VEuPathDB" id="FungiDB:AB675_12116"/>
<evidence type="ECO:0000256" key="4">
    <source>
        <dbReference type="ARBA" id="ARBA00022777"/>
    </source>
</evidence>
<dbReference type="InterPro" id="IPR057756">
    <property type="entry name" value="PI3-kinase_type3/VPS34_cat"/>
</dbReference>
<dbReference type="PROSITE" id="PS00915">
    <property type="entry name" value="PI3_4_KINASE_1"/>
    <property type="match status" value="1"/>
</dbReference>
<comment type="caution">
    <text evidence="12">The sequence shown here is derived from an EMBL/GenBank/DDBJ whole genome shotgun (WGS) entry which is preliminary data.</text>
</comment>
<dbReference type="Pfam" id="PF00792">
    <property type="entry name" value="PI3K_C2"/>
    <property type="match status" value="1"/>
</dbReference>
<dbReference type="SMART" id="SM00146">
    <property type="entry name" value="PI3Kc"/>
    <property type="match status" value="1"/>
</dbReference>
<dbReference type="AlphaFoldDB" id="A0A0N1HRG9"/>
<dbReference type="InterPro" id="IPR015433">
    <property type="entry name" value="PI3/4_kinase"/>
</dbReference>
<keyword evidence="3 7" id="KW-0547">Nucleotide-binding</keyword>
<dbReference type="EC" id="2.7.1.137" evidence="7"/>
<evidence type="ECO:0000313" key="12">
    <source>
        <dbReference type="EMBL" id="KPI38387.1"/>
    </source>
</evidence>
<keyword evidence="13" id="KW-1185">Reference proteome</keyword>
<dbReference type="InterPro" id="IPR036940">
    <property type="entry name" value="PI3/4_kinase_cat_sf"/>
</dbReference>
<feature type="domain" description="PI3K/PI4K catalytic" evidence="9">
    <location>
        <begin position="635"/>
        <end position="945"/>
    </location>
</feature>
<dbReference type="PROSITE" id="PS51545">
    <property type="entry name" value="PIK_HELICAL"/>
    <property type="match status" value="1"/>
</dbReference>
<accession>A0A0N1HRG9</accession>
<dbReference type="GO" id="GO:0048015">
    <property type="term" value="P:phosphatidylinositol-mediated signaling"/>
    <property type="evidence" value="ECO:0007669"/>
    <property type="project" value="TreeGrafter"/>
</dbReference>
<dbReference type="RefSeq" id="XP_017998350.1">
    <property type="nucleotide sequence ID" value="XM_018141021.1"/>
</dbReference>
<dbReference type="SUPFAM" id="SSF49562">
    <property type="entry name" value="C2 domain (Calcium/lipid-binding domain, CaLB)"/>
    <property type="match status" value="1"/>
</dbReference>
<dbReference type="GO" id="GO:0000045">
    <property type="term" value="P:autophagosome assembly"/>
    <property type="evidence" value="ECO:0007669"/>
    <property type="project" value="TreeGrafter"/>
</dbReference>
<evidence type="ECO:0000259" key="11">
    <source>
        <dbReference type="PROSITE" id="PS51547"/>
    </source>
</evidence>
<dbReference type="Pfam" id="PF00454">
    <property type="entry name" value="PI3_PI4_kinase"/>
    <property type="match status" value="1"/>
</dbReference>
<dbReference type="Gene3D" id="2.60.40.150">
    <property type="entry name" value="C2 domain"/>
    <property type="match status" value="1"/>
</dbReference>
<dbReference type="GO" id="GO:0000407">
    <property type="term" value="C:phagophore assembly site"/>
    <property type="evidence" value="ECO:0007669"/>
    <property type="project" value="TreeGrafter"/>
</dbReference>
<dbReference type="PROSITE" id="PS51547">
    <property type="entry name" value="C2_PI3K"/>
    <property type="match status" value="1"/>
</dbReference>
<dbReference type="GO" id="GO:0005524">
    <property type="term" value="F:ATP binding"/>
    <property type="evidence" value="ECO:0007669"/>
    <property type="project" value="UniProtKB-UniRule"/>
</dbReference>
<keyword evidence="4 7" id="KW-0418">Kinase</keyword>
<proteinExistence type="inferred from homology"/>
<dbReference type="PANTHER" id="PTHR10048:SF7">
    <property type="entry name" value="PHOSPHATIDYLINOSITOL 3-KINASE CATALYTIC SUBUNIT TYPE 3"/>
    <property type="match status" value="1"/>
</dbReference>
<dbReference type="CDD" id="cd00896">
    <property type="entry name" value="PI3Kc_III"/>
    <property type="match status" value="1"/>
</dbReference>
<dbReference type="SMART" id="SM00145">
    <property type="entry name" value="PI3Ka"/>
    <property type="match status" value="1"/>
</dbReference>
<feature type="region of interest" description="Disordered" evidence="8">
    <location>
        <begin position="241"/>
        <end position="261"/>
    </location>
</feature>
<dbReference type="FunFam" id="1.25.40.70:FF:000009">
    <property type="entry name" value="Phosphatidylinositol 3-kinase VPS34"/>
    <property type="match status" value="1"/>
</dbReference>
<evidence type="ECO:0000256" key="1">
    <source>
        <dbReference type="ARBA" id="ARBA00006209"/>
    </source>
</evidence>
<dbReference type="PIRSF" id="PIRSF000587">
    <property type="entry name" value="PI3K_Vps34"/>
    <property type="match status" value="1"/>
</dbReference>
<reference evidence="12 13" key="1">
    <citation type="submission" date="2015-06" db="EMBL/GenBank/DDBJ databases">
        <title>Draft genome of the ant-associated black yeast Phialophora attae CBS 131958.</title>
        <authorList>
            <person name="Moreno L.F."/>
            <person name="Stielow B.J."/>
            <person name="de Hoog S."/>
            <person name="Vicente V.A."/>
            <person name="Weiss V.A."/>
            <person name="de Vries M."/>
            <person name="Cruz L.M."/>
            <person name="Souza E.M."/>
        </authorList>
    </citation>
    <scope>NUCLEOTIDE SEQUENCE [LARGE SCALE GENOMIC DNA]</scope>
    <source>
        <strain evidence="12 13">CBS 131958</strain>
    </source>
</reference>
<protein>
    <recommendedName>
        <fullName evidence="7">Phosphatidylinositol 3-kinase VPS34</fullName>
        <ecNumber evidence="7">2.7.1.137</ecNumber>
    </recommendedName>
</protein>
<dbReference type="EMBL" id="LFJN01000019">
    <property type="protein sequence ID" value="KPI38387.1"/>
    <property type="molecule type" value="Genomic_DNA"/>
</dbReference>
<gene>
    <name evidence="12" type="ORF">AB675_12116</name>
</gene>
<dbReference type="InterPro" id="IPR042236">
    <property type="entry name" value="PI3K_accessory_sf"/>
</dbReference>
<dbReference type="InterPro" id="IPR035892">
    <property type="entry name" value="C2_domain_sf"/>
</dbReference>
<feature type="domain" description="PIK helical" evidence="10">
    <location>
        <begin position="372"/>
        <end position="556"/>
    </location>
</feature>
<dbReference type="GO" id="GO:0016303">
    <property type="term" value="F:1-phosphatidylinositol-3-kinase activity"/>
    <property type="evidence" value="ECO:0007669"/>
    <property type="project" value="UniProtKB-UniRule"/>
</dbReference>
<dbReference type="FunFam" id="3.30.1010.10:FF:000002">
    <property type="entry name" value="Phosphatidylinositol 3-kinase catalytic subunit type 3"/>
    <property type="match status" value="1"/>
</dbReference>
<evidence type="ECO:0000259" key="10">
    <source>
        <dbReference type="PROSITE" id="PS51545"/>
    </source>
</evidence>
<evidence type="ECO:0000256" key="5">
    <source>
        <dbReference type="ARBA" id="ARBA00022840"/>
    </source>
</evidence>
<dbReference type="SUPFAM" id="SSF56112">
    <property type="entry name" value="Protein kinase-like (PK-like)"/>
    <property type="match status" value="1"/>
</dbReference>
<dbReference type="InterPro" id="IPR000403">
    <property type="entry name" value="PI3/4_kinase_cat_dom"/>
</dbReference>
<dbReference type="Gene3D" id="1.10.1070.11">
    <property type="entry name" value="Phosphatidylinositol 3-/4-kinase, catalytic domain"/>
    <property type="match status" value="1"/>
</dbReference>
<evidence type="ECO:0000256" key="8">
    <source>
        <dbReference type="SAM" id="MobiDB-lite"/>
    </source>
</evidence>
<dbReference type="PANTHER" id="PTHR10048">
    <property type="entry name" value="PHOSPHATIDYLINOSITOL KINASE"/>
    <property type="match status" value="1"/>
</dbReference>
<evidence type="ECO:0000259" key="9">
    <source>
        <dbReference type="PROSITE" id="PS50290"/>
    </source>
</evidence>
<evidence type="ECO:0000256" key="3">
    <source>
        <dbReference type="ARBA" id="ARBA00022741"/>
    </source>
</evidence>
<sequence length="961" mass="107889">MDTYSFATSRQLDFPVFVKISNLTGKQRVIPQSTLLRHPEIKYVGSVQNPLSELYVTAQLWADSKPLGVPTQTAHTFFKGERSWNQWLELPVSIRHLPASAQLALTVWDLNPLPKDGRLDHSIPFGGTTISLFDDQGTLRRGHQKCKLYRTKEADGRTPSITPHIPAPRRPRRNEAPELANPEEAELDRLQKLFKKHEMGEIQSNEWLDQLVFKKVAEKTAAVDEAARKRANLRKAAKRRAQKAMDLSNGKAPGKVDSDDEFESEDEIDAEERFALHIDLPRWDFPVVFADHEYDIPRSIRDFQSMAPGSGSSTKAPPEVRFGPGIAGLNGTLDDEDYPVIRFFDPEQFQRENPCETKHRRLVRSERNAQPDTDMKPNAKLRDELNDILAYGPTQDLSAQEKDVLWTFRRHLSRDKRALTKVVKATDWSNPKEAQALTDLIPKWAEIDVDAALELLGPTVDSPVVRAYAVDRLRKADDNELQLYLLQLVQALKFETHEADSEGLSSSSLAKFLIDRAAGNFNLGNFLHWFLMVECDDRGLDANASDRKLFARVEYHFMLELEARDPQQRKILLKQAEMVAVLQKIAKDIRFGRDNRINKIERLKKFLADPKNDLATLPTPIPLPLAPEYIVTGIIPEEANVFKSSLSPLLITFKVQPVAPATTPSTIATPTPAHPSKYAIIFKTGDDLRQDQLVIQIITLIDSLLLKENLDLKLTPYRILATSPISGAMQYISPSIALSAISTRYRGSVTAYLQQHNPDPNAPLGIRKECLDNYIKSCAGYCVITYILGVGDRHLDNLLLQPNGKFFHIDFGFILGRDPKPFAPLVKLAKEMLEGMGGNTSTEQYKQFRQYCFTAYTALRKNSSLVLNLFSLMVQSSVQDVRLAEETTGLQQRNAAAGEPGAVGGGGGYGGAVGKVRERFHLDVSEEEALRILDQTLSDGANAFFGVVNDRVHEFVQGWRA</sequence>
<dbReference type="InterPro" id="IPR018936">
    <property type="entry name" value="PI3/4_kinase_CS"/>
</dbReference>
<dbReference type="GO" id="GO:0005777">
    <property type="term" value="C:peroxisome"/>
    <property type="evidence" value="ECO:0007669"/>
    <property type="project" value="TreeGrafter"/>
</dbReference>
<dbReference type="CDD" id="cd08397">
    <property type="entry name" value="C2_PI3K_class_III"/>
    <property type="match status" value="1"/>
</dbReference>
<dbReference type="PROSITE" id="PS50290">
    <property type="entry name" value="PI3_4_KINASE_3"/>
    <property type="match status" value="1"/>
</dbReference>
<dbReference type="GO" id="GO:0005768">
    <property type="term" value="C:endosome"/>
    <property type="evidence" value="ECO:0007669"/>
    <property type="project" value="TreeGrafter"/>
</dbReference>
<dbReference type="Proteomes" id="UP000038010">
    <property type="component" value="Unassembled WGS sequence"/>
</dbReference>
<feature type="domain" description="C2 PI3K-type" evidence="11">
    <location>
        <begin position="30"/>
        <end position="188"/>
    </location>
</feature>
<dbReference type="GO" id="GO:0034272">
    <property type="term" value="C:phosphatidylinositol 3-kinase complex, class III, type II"/>
    <property type="evidence" value="ECO:0007669"/>
    <property type="project" value="TreeGrafter"/>
</dbReference>
<feature type="region of interest" description="Disordered" evidence="8">
    <location>
        <begin position="154"/>
        <end position="179"/>
    </location>
</feature>
<dbReference type="Gene3D" id="1.25.40.70">
    <property type="entry name" value="Phosphatidylinositol 3-kinase, accessory domain (PIK)"/>
    <property type="match status" value="1"/>
</dbReference>